<dbReference type="SMART" id="SM00698">
    <property type="entry name" value="MORN"/>
    <property type="match status" value="7"/>
</dbReference>
<sequence>MGNLNCSKCCQGIEQKEEFDMKPSVLLPSYMNTKETLQFESQPKVEKSSKLQELSAIKIQSIWKCYHYRKQFIHLKKITQLNYIYFSTEEIHQTLSSALLSDNPEVRPKYTYPSGSTYEGSWLGGFRHGYGVMKWYDGCRYEGYWDFSYAFGEGKFTHTDNDIFEGPWKCPYETGRQPFSSNSRSFLESIQKGKKDGYLWLWYKQEIIDQQNHKERSSIFSLRHIKRTKDLIRKYNQLQVQLDYPREMLNKLIEELKYKKSIKLTSGVKYIGDWKDNKRDGKGKNIWENEDIYEGEWKNDMQNGWGKNVWIDGSMYIGQYKNNLKEGIGEYCWEDGTSYLGEWKDNCINGIGRYTWEDGRDYLGEWVNGAMQGFGIFTWKDGKKYEGGWHRGKKHGEGYTIWPDGRVCRDFWEHNRNIEKFC</sequence>
<keyword evidence="3" id="KW-1185">Reference proteome</keyword>
<reference evidence="2" key="1">
    <citation type="submission" date="2021-09" db="EMBL/GenBank/DDBJ databases">
        <authorList>
            <consortium name="AG Swart"/>
            <person name="Singh M."/>
            <person name="Singh A."/>
            <person name="Seah K."/>
            <person name="Emmerich C."/>
        </authorList>
    </citation>
    <scope>NUCLEOTIDE SEQUENCE</scope>
    <source>
        <strain evidence="2">ATCC30299</strain>
    </source>
</reference>
<evidence type="ECO:0000256" key="1">
    <source>
        <dbReference type="ARBA" id="ARBA00022737"/>
    </source>
</evidence>
<evidence type="ECO:0000313" key="2">
    <source>
        <dbReference type="EMBL" id="CAG9320037.1"/>
    </source>
</evidence>
<keyword evidence="1" id="KW-0677">Repeat</keyword>
<dbReference type="PROSITE" id="PS50096">
    <property type="entry name" value="IQ"/>
    <property type="match status" value="1"/>
</dbReference>
<dbReference type="PANTHER" id="PTHR23084">
    <property type="entry name" value="PHOSPHATIDYLINOSITOL-4-PHOSPHATE 5-KINASE RELATED"/>
    <property type="match status" value="1"/>
</dbReference>
<organism evidence="2 3">
    <name type="scientific">Blepharisma stoltei</name>
    <dbReference type="NCBI Taxonomy" id="1481888"/>
    <lineage>
        <taxon>Eukaryota</taxon>
        <taxon>Sar</taxon>
        <taxon>Alveolata</taxon>
        <taxon>Ciliophora</taxon>
        <taxon>Postciliodesmatophora</taxon>
        <taxon>Heterotrichea</taxon>
        <taxon>Heterotrichida</taxon>
        <taxon>Blepharismidae</taxon>
        <taxon>Blepharisma</taxon>
    </lineage>
</organism>
<dbReference type="Gene3D" id="2.20.110.10">
    <property type="entry name" value="Histone H3 K4-specific methyltransferase SET7/9 N-terminal domain"/>
    <property type="match status" value="3"/>
</dbReference>
<dbReference type="SUPFAM" id="SSF82185">
    <property type="entry name" value="Histone H3 K4-specific methyltransferase SET7/9 N-terminal domain"/>
    <property type="match status" value="3"/>
</dbReference>
<evidence type="ECO:0008006" key="4">
    <source>
        <dbReference type="Google" id="ProtNLM"/>
    </source>
</evidence>
<dbReference type="InterPro" id="IPR003409">
    <property type="entry name" value="MORN"/>
</dbReference>
<name>A0AAU9JGW0_9CILI</name>
<dbReference type="Proteomes" id="UP001162131">
    <property type="component" value="Unassembled WGS sequence"/>
</dbReference>
<gene>
    <name evidence="2" type="ORF">BSTOLATCC_MIC25276</name>
</gene>
<accession>A0AAU9JGW0</accession>
<dbReference type="PANTHER" id="PTHR23084:SF179">
    <property type="entry name" value="OS10G0565000 PROTEIN"/>
    <property type="match status" value="1"/>
</dbReference>
<comment type="caution">
    <text evidence="2">The sequence shown here is derived from an EMBL/GenBank/DDBJ whole genome shotgun (WGS) entry which is preliminary data.</text>
</comment>
<dbReference type="AlphaFoldDB" id="A0AAU9JGW0"/>
<protein>
    <recommendedName>
        <fullName evidence="4">MORN repeat protein</fullName>
    </recommendedName>
</protein>
<evidence type="ECO:0000313" key="3">
    <source>
        <dbReference type="Proteomes" id="UP001162131"/>
    </source>
</evidence>
<dbReference type="EMBL" id="CAJZBQ010000024">
    <property type="protein sequence ID" value="CAG9320037.1"/>
    <property type="molecule type" value="Genomic_DNA"/>
</dbReference>
<proteinExistence type="predicted"/>
<dbReference type="Pfam" id="PF02493">
    <property type="entry name" value="MORN"/>
    <property type="match status" value="7"/>
</dbReference>